<protein>
    <submittedName>
        <fullName evidence="2">Uncharacterized protein</fullName>
    </submittedName>
</protein>
<dbReference type="Proteomes" id="UP000070513">
    <property type="component" value="Unassembled WGS sequence"/>
</dbReference>
<gene>
    <name evidence="2" type="ORF">AU378_07445</name>
</gene>
<feature type="signal peptide" evidence="1">
    <location>
        <begin position="1"/>
        <end position="18"/>
    </location>
</feature>
<feature type="chain" id="PRO_5007468074" evidence="1">
    <location>
        <begin position="19"/>
        <end position="342"/>
    </location>
</feature>
<keyword evidence="1" id="KW-0732">Signal</keyword>
<dbReference type="EMBL" id="LPUR01000001">
    <property type="protein sequence ID" value="KXH85572.1"/>
    <property type="molecule type" value="Genomic_DNA"/>
</dbReference>
<organism evidence="2 3">
    <name type="scientific">Chryseobacterium kwangjuense</name>
    <dbReference type="NCBI Taxonomy" id="267125"/>
    <lineage>
        <taxon>Bacteria</taxon>
        <taxon>Pseudomonadati</taxon>
        <taxon>Bacteroidota</taxon>
        <taxon>Flavobacteriia</taxon>
        <taxon>Flavobacteriales</taxon>
        <taxon>Weeksellaceae</taxon>
        <taxon>Chryseobacterium group</taxon>
        <taxon>Chryseobacterium</taxon>
    </lineage>
</organism>
<evidence type="ECO:0000256" key="1">
    <source>
        <dbReference type="SAM" id="SignalP"/>
    </source>
</evidence>
<dbReference type="AlphaFoldDB" id="A0A135WLC3"/>
<accession>A0A135WLC3</accession>
<evidence type="ECO:0000313" key="3">
    <source>
        <dbReference type="Proteomes" id="UP000070513"/>
    </source>
</evidence>
<dbReference type="OrthoDB" id="1232157at2"/>
<proteinExistence type="predicted"/>
<name>A0A135WLC3_9FLAO</name>
<reference evidence="2 3" key="2">
    <citation type="journal article" date="2016" name="Genome Announc.">
        <title>Draft Genome Sequence of a Biocontrol Rhizobacterium, Chryseobacterium kwangjuense Strain KJ1R5, Isolated from Pepper (Capsicum annuum).</title>
        <authorList>
            <person name="Jeong J.J."/>
            <person name="Park H."/>
            <person name="Park B.H."/>
            <person name="Mannaa M."/>
            <person name="Sang M.K."/>
            <person name="Choi I.G."/>
            <person name="Kim K.D."/>
        </authorList>
    </citation>
    <scope>NUCLEOTIDE SEQUENCE [LARGE SCALE GENOMIC DNA]</scope>
    <source>
        <strain evidence="2 3">KJ1R5</strain>
    </source>
</reference>
<reference evidence="3" key="1">
    <citation type="submission" date="2015-12" db="EMBL/GenBank/DDBJ databases">
        <title>Genome sequence of a biocontrol rhizobacterium Chryseobacterium kwangjuense strain KJ1R5 isolated from pepper (Capsicum annuum L.).</title>
        <authorList>
            <person name="Jeong J.-J."/>
            <person name="Park H."/>
            <person name="Mannaa M."/>
            <person name="Sang M.K."/>
            <person name="Choi I.-G."/>
            <person name="Kim K.D."/>
        </authorList>
    </citation>
    <scope>NUCLEOTIDE SEQUENCE [LARGE SCALE GENOMIC DNA]</scope>
    <source>
        <strain evidence="3">KJ1R5</strain>
    </source>
</reference>
<sequence length="342" mass="39975">MRKIFFTMLLTLFQLAVAQDTIALSQDHFIDATDLMEGKLVLKKWTKDHNEKGEKNLWNVIYCDEKCMEESMAFEIEGNVKDAEKKYQELKEKSHSEPVHLAAGTYRIVRKQYDIPMERIVFKIDSKGNFENLMHKDMQTHAAYIFKNGMLVSAKSLSKDRSKTQFKEVWEKNIYTRTQYHNNGNVYKITKADNTIKDKDSKTITTTYSSSVPDQVSAVDNTITKVRQEYYRNGKLWKEHDEKKDVHTTYKEDGSKTIIRYHFAENNSSDPKDQYNCQEEYNNSNILISKLCKNSMLKKEYTYNQGKLTRLKVSENAVNYKVYDGKGNLLENVETSIAPSYR</sequence>
<evidence type="ECO:0000313" key="2">
    <source>
        <dbReference type="EMBL" id="KXH85572.1"/>
    </source>
</evidence>
<comment type="caution">
    <text evidence="2">The sequence shown here is derived from an EMBL/GenBank/DDBJ whole genome shotgun (WGS) entry which is preliminary data.</text>
</comment>
<dbReference type="RefSeq" id="WP_062649538.1">
    <property type="nucleotide sequence ID" value="NZ_LPUR01000001.1"/>
</dbReference>